<evidence type="ECO:0000313" key="8">
    <source>
        <dbReference type="EMBL" id="CAA2985479.1"/>
    </source>
</evidence>
<feature type="region of interest" description="Disordered" evidence="5">
    <location>
        <begin position="210"/>
        <end position="272"/>
    </location>
</feature>
<evidence type="ECO:0000259" key="7">
    <source>
        <dbReference type="Pfam" id="PF16135"/>
    </source>
</evidence>
<evidence type="ECO:0000256" key="3">
    <source>
        <dbReference type="ARBA" id="ARBA00023242"/>
    </source>
</evidence>
<gene>
    <name evidence="8" type="ORF">OLEA9_A090615</name>
</gene>
<comment type="similarity">
    <text evidence="2 4">Belongs to the Ninja family.</text>
</comment>
<dbReference type="GO" id="GO:0007165">
    <property type="term" value="P:signal transduction"/>
    <property type="evidence" value="ECO:0007669"/>
    <property type="project" value="InterPro"/>
</dbReference>
<dbReference type="AlphaFoldDB" id="A0A8S0RYZ1"/>
<dbReference type="PANTHER" id="PTHR31413:SF46">
    <property type="entry name" value="NINJA-FAMILY PROTEIN AFP1"/>
    <property type="match status" value="1"/>
</dbReference>
<proteinExistence type="inferred from homology"/>
<reference evidence="8 9" key="1">
    <citation type="submission" date="2019-12" db="EMBL/GenBank/DDBJ databases">
        <authorList>
            <person name="Alioto T."/>
            <person name="Alioto T."/>
            <person name="Gomez Garrido J."/>
        </authorList>
    </citation>
    <scope>NUCLEOTIDE SEQUENCE [LARGE SCALE GENOMIC DNA]</scope>
</reference>
<dbReference type="PANTHER" id="PTHR31413">
    <property type="entry name" value="AFP HOMOLOG 2"/>
    <property type="match status" value="1"/>
</dbReference>
<dbReference type="InterPro" id="IPR032310">
    <property type="entry name" value="NLS_NINJA_AFP-like"/>
</dbReference>
<feature type="domain" description="Tify" evidence="7">
    <location>
        <begin position="323"/>
        <end position="356"/>
    </location>
</feature>
<dbReference type="EMBL" id="CACTIH010003810">
    <property type="protein sequence ID" value="CAA2985479.1"/>
    <property type="molecule type" value="Genomic_DNA"/>
</dbReference>
<comment type="function">
    <text evidence="4">Acts as a negative regulator of abscisic acid (ABA) response.</text>
</comment>
<dbReference type="InterPro" id="IPR012463">
    <property type="entry name" value="Ninja_motif"/>
</dbReference>
<dbReference type="InterPro" id="IPR031307">
    <property type="entry name" value="Ninja_fam"/>
</dbReference>
<organism evidence="8 9">
    <name type="scientific">Olea europaea subsp. europaea</name>
    <dbReference type="NCBI Taxonomy" id="158383"/>
    <lineage>
        <taxon>Eukaryota</taxon>
        <taxon>Viridiplantae</taxon>
        <taxon>Streptophyta</taxon>
        <taxon>Embryophyta</taxon>
        <taxon>Tracheophyta</taxon>
        <taxon>Spermatophyta</taxon>
        <taxon>Magnoliopsida</taxon>
        <taxon>eudicotyledons</taxon>
        <taxon>Gunneridae</taxon>
        <taxon>Pentapetalae</taxon>
        <taxon>asterids</taxon>
        <taxon>lamiids</taxon>
        <taxon>Lamiales</taxon>
        <taxon>Oleaceae</taxon>
        <taxon>Oleeae</taxon>
        <taxon>Olea</taxon>
    </lineage>
</organism>
<sequence length="364" mass="39749">MGDGDDGKRDLRVTNMENLSLEITRNRFSRDLLERFMGSSSEYEAAKEKDEEIELNLGLSLGGRFGVDKSFKKLVRSSSIAECLPLVREDNDAVTPPVACNSLVRTASLPVETEEEWRKRKESQTLRRMEAKRRRWEKQRILKGDKEGSGSGGGNLILEEKRKIEVNLRAKLGRDKCLAAAKRWSGPPVRLSSWTAASARQALLGGGIDVTVPKGKGSGEMKGSVQQTSQGSLESQGGSSSSMSELESKPLQGADEPSPVQSLQEGSNRQVVTEARENMTKKSDITGANMMEDMPCVFTKGDGPNGRRVDGILYKYGKGADVRIMCVCHGSFLSPAEFVKHAGGTDVDHPLKHIVVNPNSPSLL</sequence>
<dbReference type="Pfam" id="PF16136">
    <property type="entry name" value="NLS_NINJA_AFP"/>
    <property type="match status" value="1"/>
</dbReference>
<dbReference type="GO" id="GO:0045892">
    <property type="term" value="P:negative regulation of DNA-templated transcription"/>
    <property type="evidence" value="ECO:0007669"/>
    <property type="project" value="TreeGrafter"/>
</dbReference>
<evidence type="ECO:0000256" key="4">
    <source>
        <dbReference type="RuleBase" id="RU369029"/>
    </source>
</evidence>
<evidence type="ECO:0000313" key="9">
    <source>
        <dbReference type="Proteomes" id="UP000594638"/>
    </source>
</evidence>
<protein>
    <recommendedName>
        <fullName evidence="4">Ninja-family protein</fullName>
    </recommendedName>
    <alternativeName>
        <fullName evidence="4">ABI-binding protein</fullName>
    </alternativeName>
</protein>
<dbReference type="Pfam" id="PF16135">
    <property type="entry name" value="TDBD"/>
    <property type="match status" value="1"/>
</dbReference>
<evidence type="ECO:0000259" key="6">
    <source>
        <dbReference type="Pfam" id="PF07897"/>
    </source>
</evidence>
<dbReference type="InterPro" id="IPR032308">
    <property type="entry name" value="TDBD"/>
</dbReference>
<evidence type="ECO:0000256" key="5">
    <source>
        <dbReference type="SAM" id="MobiDB-lite"/>
    </source>
</evidence>
<feature type="compositionally biased region" description="Low complexity" evidence="5">
    <location>
        <begin position="229"/>
        <end position="245"/>
    </location>
</feature>
<comment type="caution">
    <text evidence="8">The sequence shown here is derived from an EMBL/GenBank/DDBJ whole genome shotgun (WGS) entry which is preliminary data.</text>
</comment>
<feature type="domain" description="Ethylene-responsive binding factor-associated repression" evidence="6">
    <location>
        <begin position="50"/>
        <end position="82"/>
    </location>
</feature>
<dbReference type="Gramene" id="OE9A090615T1">
    <property type="protein sequence ID" value="OE9A090615C1"/>
    <property type="gene ID" value="OE9A090615"/>
</dbReference>
<dbReference type="Proteomes" id="UP000594638">
    <property type="component" value="Unassembled WGS sequence"/>
</dbReference>
<name>A0A8S0RYZ1_OLEEU</name>
<feature type="compositionally biased region" description="Polar residues" evidence="5">
    <location>
        <begin position="259"/>
        <end position="271"/>
    </location>
</feature>
<keyword evidence="9" id="KW-1185">Reference proteome</keyword>
<dbReference type="GO" id="GO:0005634">
    <property type="term" value="C:nucleus"/>
    <property type="evidence" value="ECO:0007669"/>
    <property type="project" value="UniProtKB-SubCell"/>
</dbReference>
<accession>A0A8S0RYZ1</accession>
<comment type="subcellular location">
    <subcellularLocation>
        <location evidence="1 4">Nucleus</location>
    </subcellularLocation>
</comment>
<evidence type="ECO:0000256" key="2">
    <source>
        <dbReference type="ARBA" id="ARBA00006081"/>
    </source>
</evidence>
<dbReference type="Pfam" id="PF07897">
    <property type="entry name" value="EAR"/>
    <property type="match status" value="1"/>
</dbReference>
<keyword evidence="3 4" id="KW-0539">Nucleus</keyword>
<dbReference type="OrthoDB" id="667358at2759"/>
<evidence type="ECO:0000256" key="1">
    <source>
        <dbReference type="ARBA" id="ARBA00004123"/>
    </source>
</evidence>
<dbReference type="GO" id="GO:0009737">
    <property type="term" value="P:response to abscisic acid"/>
    <property type="evidence" value="ECO:0007669"/>
    <property type="project" value="TreeGrafter"/>
</dbReference>